<dbReference type="RefSeq" id="WP_135445820.1">
    <property type="nucleotide sequence ID" value="NZ_SRLE01000012.1"/>
</dbReference>
<dbReference type="PROSITE" id="PS51257">
    <property type="entry name" value="PROKAR_LIPOPROTEIN"/>
    <property type="match status" value="1"/>
</dbReference>
<dbReference type="InterPro" id="IPR033932">
    <property type="entry name" value="YtcJ-like"/>
</dbReference>
<dbReference type="Gene3D" id="3.10.310.70">
    <property type="match status" value="1"/>
</dbReference>
<dbReference type="InterPro" id="IPR032466">
    <property type="entry name" value="Metal_Hydrolase"/>
</dbReference>
<sequence length="654" mass="69967">MRGYRTTRFAPAFIVTFALLLGGCHDTPSDEGKVAQESPAADAATVADDSASRPETNLPRTAKTKPADTIYSGGTILTIDDNAPRAEAVAVRSGRIVAVGDRAEMARFRGADTLDFDLGGMTMLPGFVDSHGHVILGGLQALSANLLSPPDGEVRDIDSLVSTLQTWADGHADIIDKIDLIIGFGYDQSQLAEVRHPTREDLDRVSTDVPVLIIHQSGHLASVNSRGLEKMGLDASSADPAGGVIRRDADGAPNGVLEENAFFGNGPALLGGLGEEGLLAFAKAGSGLWASYGYTTAQEGRAVPGIMNAALAAGEQQLLAIDLVVYPDVLIDREGILKHVSGSYRNRVRIGGAKLTIDGSPQGFTALRDRPYYAPVGDYAPGYHGYAAASMEQVVDAVDWAYVNGVQLLTHANGEGAADMLIAALQAATDKYGMADRRPVIIHGQFTREDHVDAYRRLGVFPSLFPMHTFYWGDWHREHTVGPVNADNISPTGWLMQRGMMFGTHHDAPVALPDSMRVLDATVTRRTRSGDILGPAHRVDVMTALKAMTLWPAWQHFEEHDKGSIEVGKLADFVVLSDDPTAIDPEQLDSLRVKATIKEDTVVYSDFEDADAQGFHSDFPPGTSLATDYPLLESVKHAVGGSPTPDAATDPSTK</sequence>
<dbReference type="GO" id="GO:0016810">
    <property type="term" value="F:hydrolase activity, acting on carbon-nitrogen (but not peptide) bonds"/>
    <property type="evidence" value="ECO:0007669"/>
    <property type="project" value="InterPro"/>
</dbReference>
<dbReference type="SUPFAM" id="SSF51556">
    <property type="entry name" value="Metallo-dependent hydrolases"/>
    <property type="match status" value="1"/>
</dbReference>
<dbReference type="Gene3D" id="2.30.40.10">
    <property type="entry name" value="Urease, subunit C, domain 1"/>
    <property type="match status" value="1"/>
</dbReference>
<feature type="region of interest" description="Disordered" evidence="1">
    <location>
        <begin position="28"/>
        <end position="66"/>
    </location>
</feature>
<organism evidence="3 4">
    <name type="scientific">Mangrovimicrobium sediminis</name>
    <dbReference type="NCBI Taxonomy" id="2562682"/>
    <lineage>
        <taxon>Bacteria</taxon>
        <taxon>Pseudomonadati</taxon>
        <taxon>Pseudomonadota</taxon>
        <taxon>Gammaproteobacteria</taxon>
        <taxon>Cellvibrionales</taxon>
        <taxon>Halieaceae</taxon>
        <taxon>Mangrovimicrobium</taxon>
    </lineage>
</organism>
<dbReference type="PANTHER" id="PTHR22642:SF2">
    <property type="entry name" value="PROTEIN LONG AFTER FAR-RED 3"/>
    <property type="match status" value="1"/>
</dbReference>
<dbReference type="Pfam" id="PF07969">
    <property type="entry name" value="Amidohydro_3"/>
    <property type="match status" value="1"/>
</dbReference>
<dbReference type="Proteomes" id="UP000298050">
    <property type="component" value="Unassembled WGS sequence"/>
</dbReference>
<feature type="domain" description="Amidohydrolase 3" evidence="2">
    <location>
        <begin position="117"/>
        <end position="604"/>
    </location>
</feature>
<evidence type="ECO:0000256" key="1">
    <source>
        <dbReference type="SAM" id="MobiDB-lite"/>
    </source>
</evidence>
<keyword evidence="3" id="KW-0378">Hydrolase</keyword>
<dbReference type="InterPro" id="IPR013108">
    <property type="entry name" value="Amidohydro_3"/>
</dbReference>
<gene>
    <name evidence="3" type="ORF">E4634_16815</name>
</gene>
<reference evidence="3 4" key="1">
    <citation type="submission" date="2019-04" db="EMBL/GenBank/DDBJ databases">
        <title>Taxonomy of novel Haliea sp. from mangrove soil of West Coast of India.</title>
        <authorList>
            <person name="Verma A."/>
            <person name="Kumar P."/>
            <person name="Krishnamurthi S."/>
        </authorList>
    </citation>
    <scope>NUCLEOTIDE SEQUENCE [LARGE SCALE GENOMIC DNA]</scope>
    <source>
        <strain evidence="3 4">SAOS-164</strain>
    </source>
</reference>
<protein>
    <submittedName>
        <fullName evidence="3">Amidohydrolase</fullName>
    </submittedName>
</protein>
<dbReference type="OrthoDB" id="5734927at2"/>
<dbReference type="Gene3D" id="3.20.20.140">
    <property type="entry name" value="Metal-dependent hydrolases"/>
    <property type="match status" value="1"/>
</dbReference>
<dbReference type="AlphaFoldDB" id="A0A4Z0LX92"/>
<proteinExistence type="predicted"/>
<evidence type="ECO:0000259" key="2">
    <source>
        <dbReference type="Pfam" id="PF07969"/>
    </source>
</evidence>
<evidence type="ECO:0000313" key="4">
    <source>
        <dbReference type="Proteomes" id="UP000298050"/>
    </source>
</evidence>
<accession>A0A4Z0LX92</accession>
<dbReference type="EMBL" id="SRLE01000012">
    <property type="protein sequence ID" value="TGD71776.1"/>
    <property type="molecule type" value="Genomic_DNA"/>
</dbReference>
<dbReference type="InterPro" id="IPR011059">
    <property type="entry name" value="Metal-dep_hydrolase_composite"/>
</dbReference>
<dbReference type="PANTHER" id="PTHR22642">
    <property type="entry name" value="IMIDAZOLONEPROPIONASE"/>
    <property type="match status" value="1"/>
</dbReference>
<comment type="caution">
    <text evidence="3">The sequence shown here is derived from an EMBL/GenBank/DDBJ whole genome shotgun (WGS) entry which is preliminary data.</text>
</comment>
<feature type="compositionally biased region" description="Low complexity" evidence="1">
    <location>
        <begin position="38"/>
        <end position="49"/>
    </location>
</feature>
<dbReference type="CDD" id="cd01300">
    <property type="entry name" value="YtcJ_like"/>
    <property type="match status" value="1"/>
</dbReference>
<name>A0A4Z0LX92_9GAMM</name>
<evidence type="ECO:0000313" key="3">
    <source>
        <dbReference type="EMBL" id="TGD71776.1"/>
    </source>
</evidence>
<dbReference type="SUPFAM" id="SSF51338">
    <property type="entry name" value="Composite domain of metallo-dependent hydrolases"/>
    <property type="match status" value="1"/>
</dbReference>
<keyword evidence="4" id="KW-1185">Reference proteome</keyword>